<dbReference type="PROSITE" id="PS50011">
    <property type="entry name" value="PROTEIN_KINASE_DOM"/>
    <property type="match status" value="1"/>
</dbReference>
<dbReference type="PANTHER" id="PTHR11584:SF394">
    <property type="entry name" value="APOPTOTIC SIGNAL-REGULATING KINASE 1, ISOFORM C"/>
    <property type="match status" value="1"/>
</dbReference>
<dbReference type="PROSITE" id="PS50181">
    <property type="entry name" value="FBOX"/>
    <property type="match status" value="1"/>
</dbReference>
<dbReference type="InterPro" id="IPR017441">
    <property type="entry name" value="Protein_kinase_ATP_BS"/>
</dbReference>
<evidence type="ECO:0000259" key="7">
    <source>
        <dbReference type="PROSITE" id="PS50011"/>
    </source>
</evidence>
<feature type="domain" description="F-box" evidence="8">
    <location>
        <begin position="5"/>
        <end position="53"/>
    </location>
</feature>
<dbReference type="EMBL" id="CAJNON010000500">
    <property type="protein sequence ID" value="CAF1292207.1"/>
    <property type="molecule type" value="Genomic_DNA"/>
</dbReference>
<dbReference type="GO" id="GO:0005524">
    <property type="term" value="F:ATP binding"/>
    <property type="evidence" value="ECO:0007669"/>
    <property type="project" value="UniProtKB-UniRule"/>
</dbReference>
<evidence type="ECO:0000256" key="5">
    <source>
        <dbReference type="ARBA" id="ARBA00022840"/>
    </source>
</evidence>
<dbReference type="OrthoDB" id="9978198at2759"/>
<keyword evidence="1" id="KW-0723">Serine/threonine-protein kinase</keyword>
<dbReference type="GO" id="GO:0035556">
    <property type="term" value="P:intracellular signal transduction"/>
    <property type="evidence" value="ECO:0007669"/>
    <property type="project" value="UniProtKB-ARBA"/>
</dbReference>
<keyword evidence="5 6" id="KW-0067">ATP-binding</keyword>
<evidence type="ECO:0000256" key="1">
    <source>
        <dbReference type="ARBA" id="ARBA00022527"/>
    </source>
</evidence>
<evidence type="ECO:0000256" key="3">
    <source>
        <dbReference type="ARBA" id="ARBA00022741"/>
    </source>
</evidence>
<protein>
    <submittedName>
        <fullName evidence="9">Uncharacterized protein</fullName>
    </submittedName>
</protein>
<dbReference type="InterPro" id="IPR011009">
    <property type="entry name" value="Kinase-like_dom_sf"/>
</dbReference>
<organism evidence="9 10">
    <name type="scientific">Adineta steineri</name>
    <dbReference type="NCBI Taxonomy" id="433720"/>
    <lineage>
        <taxon>Eukaryota</taxon>
        <taxon>Metazoa</taxon>
        <taxon>Spiralia</taxon>
        <taxon>Gnathifera</taxon>
        <taxon>Rotifera</taxon>
        <taxon>Eurotatoria</taxon>
        <taxon>Bdelloidea</taxon>
        <taxon>Adinetida</taxon>
        <taxon>Adinetidae</taxon>
        <taxon>Adineta</taxon>
    </lineage>
</organism>
<dbReference type="PANTHER" id="PTHR11584">
    <property type="entry name" value="SERINE/THREONINE PROTEIN KINASE"/>
    <property type="match status" value="1"/>
</dbReference>
<accession>A0A815DDG9</accession>
<feature type="domain" description="Protein kinase" evidence="7">
    <location>
        <begin position="497"/>
        <end position="663"/>
    </location>
</feature>
<evidence type="ECO:0000256" key="2">
    <source>
        <dbReference type="ARBA" id="ARBA00022679"/>
    </source>
</evidence>
<keyword evidence="4" id="KW-0418">Kinase</keyword>
<name>A0A815DDG9_9BILA</name>
<evidence type="ECO:0000259" key="8">
    <source>
        <dbReference type="PROSITE" id="PS50181"/>
    </source>
</evidence>
<proteinExistence type="predicted"/>
<keyword evidence="3 6" id="KW-0547">Nucleotide-binding</keyword>
<dbReference type="InterPro" id="IPR000719">
    <property type="entry name" value="Prot_kinase_dom"/>
</dbReference>
<dbReference type="PROSITE" id="PS00108">
    <property type="entry name" value="PROTEIN_KINASE_ST"/>
    <property type="match status" value="1"/>
</dbReference>
<sequence>MNRSNVYLLDLPNEILFNILKKLQNVDVLYSLLGINNDRLDNIARNAMFSNSLNFISNVQNTIINDFQLNRFCDYILPEISHNVKYLIVESTYIEHILLATHYPNLIHLKIFNFQCDYSLQYFTDDSSLRQIFKQQIKKLDLVNKDSEGGLRLSSDYTKKVYAHILTYFENLEHLNIIQTSSFGYPSLRLSRLPSNTFSSMILTYLSIRVTDYTDCLYLLDGRLKQLNTFIVQICCMNMDSSIVYNMNDLPNLTCFSLISYTLIEENENRIVSLLHRMSNLEKLTLYLRFVSRNKFIDSKSFINNLSPYMTRVYSLKFYFSIENNRNDTLDYSFNINIQSQETSNIVCYSVKTVTYHVFTLPFEFIKLVSIGNIFPNIVFNNVIELWIHDIIPFQHEFFLRITQSFPLLQHLFVTDLTSLSYKRKKSPNNIQADQIVKYPHLILLDIKGLNNDCIEQFLNETKTYLPCLTILRVSYEQLQITTEDFTRELVFDRDPHEQRTALGQGTYGKVYVAHDRYTWKKFAVKEIPMRNPVFTDVLENEIKILSTLSHRNIVTYYGSAIDRTKKQPVFQIIMEYVDGGSLSQHLAKFGQFQEPVIRNYTRQLLEGLQYLHENHILHRDIKSANILVNSRGEIKIADFGTSKRLAGLQLCTEDSVGKRYLF</sequence>
<evidence type="ECO:0000256" key="6">
    <source>
        <dbReference type="PROSITE-ProRule" id="PRU10141"/>
    </source>
</evidence>
<evidence type="ECO:0000313" key="9">
    <source>
        <dbReference type="EMBL" id="CAF1292207.1"/>
    </source>
</evidence>
<comment type="caution">
    <text evidence="9">The sequence shown here is derived from an EMBL/GenBank/DDBJ whole genome shotgun (WGS) entry which is preliminary data.</text>
</comment>
<dbReference type="Gene3D" id="1.10.510.10">
    <property type="entry name" value="Transferase(Phosphotransferase) domain 1"/>
    <property type="match status" value="1"/>
</dbReference>
<gene>
    <name evidence="9" type="ORF">VCS650_LOCUS30572</name>
</gene>
<feature type="binding site" evidence="6">
    <location>
        <position position="526"/>
    </location>
    <ligand>
        <name>ATP</name>
        <dbReference type="ChEBI" id="CHEBI:30616"/>
    </ligand>
</feature>
<dbReference type="InterPro" id="IPR008271">
    <property type="entry name" value="Ser/Thr_kinase_AS"/>
</dbReference>
<dbReference type="Pfam" id="PF00069">
    <property type="entry name" value="Pkinase"/>
    <property type="match status" value="1"/>
</dbReference>
<dbReference type="GO" id="GO:0004674">
    <property type="term" value="F:protein serine/threonine kinase activity"/>
    <property type="evidence" value="ECO:0007669"/>
    <property type="project" value="UniProtKB-KW"/>
</dbReference>
<reference evidence="9" key="1">
    <citation type="submission" date="2021-02" db="EMBL/GenBank/DDBJ databases">
        <authorList>
            <person name="Nowell W R."/>
        </authorList>
    </citation>
    <scope>NUCLEOTIDE SEQUENCE</scope>
</reference>
<dbReference type="SMART" id="SM00220">
    <property type="entry name" value="S_TKc"/>
    <property type="match status" value="1"/>
</dbReference>
<dbReference type="InterPro" id="IPR001810">
    <property type="entry name" value="F-box_dom"/>
</dbReference>
<dbReference type="AlphaFoldDB" id="A0A815DDG9"/>
<evidence type="ECO:0000256" key="4">
    <source>
        <dbReference type="ARBA" id="ARBA00022777"/>
    </source>
</evidence>
<dbReference type="SUPFAM" id="SSF56112">
    <property type="entry name" value="Protein kinase-like (PK-like)"/>
    <property type="match status" value="1"/>
</dbReference>
<keyword evidence="2" id="KW-0808">Transferase</keyword>
<dbReference type="PROSITE" id="PS00107">
    <property type="entry name" value="PROTEIN_KINASE_ATP"/>
    <property type="match status" value="1"/>
</dbReference>
<dbReference type="Proteomes" id="UP000663891">
    <property type="component" value="Unassembled WGS sequence"/>
</dbReference>
<evidence type="ECO:0000313" key="10">
    <source>
        <dbReference type="Proteomes" id="UP000663891"/>
    </source>
</evidence>